<reference evidence="2 4" key="1">
    <citation type="journal article" date="2014" name="BMC Genomics">
        <title>Genome sequence of Anopheles sinensis provides insight into genetics basis of mosquito competence for malaria parasites.</title>
        <authorList>
            <person name="Zhou D."/>
            <person name="Zhang D."/>
            <person name="Ding G."/>
            <person name="Shi L."/>
            <person name="Hou Q."/>
            <person name="Ye Y."/>
            <person name="Xu Y."/>
            <person name="Zhou H."/>
            <person name="Xiong C."/>
            <person name="Li S."/>
            <person name="Yu J."/>
            <person name="Hong S."/>
            <person name="Yu X."/>
            <person name="Zou P."/>
            <person name="Chen C."/>
            <person name="Chang X."/>
            <person name="Wang W."/>
            <person name="Lv Y."/>
            <person name="Sun Y."/>
            <person name="Ma L."/>
            <person name="Shen B."/>
            <person name="Zhu C."/>
        </authorList>
    </citation>
    <scope>NUCLEOTIDE SEQUENCE [LARGE SCALE GENOMIC DNA]</scope>
</reference>
<evidence type="ECO:0000256" key="1">
    <source>
        <dbReference type="SAM" id="MobiDB-lite"/>
    </source>
</evidence>
<name>A0A084W0P9_ANOSI</name>
<evidence type="ECO:0000313" key="2">
    <source>
        <dbReference type="EMBL" id="KFB43793.1"/>
    </source>
</evidence>
<evidence type="ECO:0000313" key="3">
    <source>
        <dbReference type="EnsemblMetazoa" id="ASIC011633-PA"/>
    </source>
</evidence>
<sequence>MLEDSVDERHGSPGLWSMLAEVQCQCQSVRLSSPDKPCQVPRSDHTHVCNQRGRPNLSAGLPRGPASKTITKG</sequence>
<gene>
    <name evidence="2" type="ORF">ZHAS_00011633</name>
</gene>
<organism evidence="2">
    <name type="scientific">Anopheles sinensis</name>
    <name type="common">Mosquito</name>
    <dbReference type="NCBI Taxonomy" id="74873"/>
    <lineage>
        <taxon>Eukaryota</taxon>
        <taxon>Metazoa</taxon>
        <taxon>Ecdysozoa</taxon>
        <taxon>Arthropoda</taxon>
        <taxon>Hexapoda</taxon>
        <taxon>Insecta</taxon>
        <taxon>Pterygota</taxon>
        <taxon>Neoptera</taxon>
        <taxon>Endopterygota</taxon>
        <taxon>Diptera</taxon>
        <taxon>Nematocera</taxon>
        <taxon>Culicoidea</taxon>
        <taxon>Culicidae</taxon>
        <taxon>Anophelinae</taxon>
        <taxon>Anopheles</taxon>
    </lineage>
</organism>
<proteinExistence type="predicted"/>
<protein>
    <submittedName>
        <fullName evidence="2 3">Uncharacterized protein</fullName>
    </submittedName>
</protein>
<dbReference type="AlphaFoldDB" id="A0A084W0P9"/>
<evidence type="ECO:0000313" key="4">
    <source>
        <dbReference type="Proteomes" id="UP000030765"/>
    </source>
</evidence>
<reference evidence="3" key="2">
    <citation type="submission" date="2020-05" db="UniProtKB">
        <authorList>
            <consortium name="EnsemblMetazoa"/>
        </authorList>
    </citation>
    <scope>IDENTIFICATION</scope>
</reference>
<dbReference type="EMBL" id="ATLV01019149">
    <property type="status" value="NOT_ANNOTATED_CDS"/>
    <property type="molecule type" value="Genomic_DNA"/>
</dbReference>
<dbReference type="EMBL" id="KE525263">
    <property type="protein sequence ID" value="KFB43793.1"/>
    <property type="molecule type" value="Genomic_DNA"/>
</dbReference>
<dbReference type="Proteomes" id="UP000030765">
    <property type="component" value="Unassembled WGS sequence"/>
</dbReference>
<keyword evidence="4" id="KW-1185">Reference proteome</keyword>
<dbReference type="EnsemblMetazoa" id="ASIC011633-RA">
    <property type="protein sequence ID" value="ASIC011633-PA"/>
    <property type="gene ID" value="ASIC011633"/>
</dbReference>
<accession>A0A084W0P9</accession>
<dbReference type="VEuPathDB" id="VectorBase:ASIC011633"/>
<feature type="region of interest" description="Disordered" evidence="1">
    <location>
        <begin position="35"/>
        <end position="73"/>
    </location>
</feature>